<dbReference type="GO" id="GO:0003677">
    <property type="term" value="F:DNA binding"/>
    <property type="evidence" value="ECO:0007669"/>
    <property type="project" value="UniProtKB-KW"/>
</dbReference>
<dbReference type="CDD" id="cd01185">
    <property type="entry name" value="INTN1_C_like"/>
    <property type="match status" value="1"/>
</dbReference>
<dbReference type="RefSeq" id="WP_317902655.1">
    <property type="nucleotide sequence ID" value="NZ_JAIRBC010000017.1"/>
</dbReference>
<dbReference type="InterPro" id="IPR035386">
    <property type="entry name" value="Arm-DNA-bind_5"/>
</dbReference>
<dbReference type="InterPro" id="IPR050090">
    <property type="entry name" value="Tyrosine_recombinase_XerCD"/>
</dbReference>
<evidence type="ECO:0000256" key="1">
    <source>
        <dbReference type="ARBA" id="ARBA00008857"/>
    </source>
</evidence>
<keyword evidence="6" id="KW-1185">Reference proteome</keyword>
<dbReference type="InterPro" id="IPR002104">
    <property type="entry name" value="Integrase_catalytic"/>
</dbReference>
<keyword evidence="3" id="KW-0233">DNA recombination</keyword>
<dbReference type="InterPro" id="IPR011010">
    <property type="entry name" value="DNA_brk_join_enz"/>
</dbReference>
<dbReference type="InterPro" id="IPR010998">
    <property type="entry name" value="Integrase_recombinase_N"/>
</dbReference>
<evidence type="ECO:0000256" key="3">
    <source>
        <dbReference type="ARBA" id="ARBA00023172"/>
    </source>
</evidence>
<dbReference type="Pfam" id="PF00589">
    <property type="entry name" value="Phage_integrase"/>
    <property type="match status" value="1"/>
</dbReference>
<evidence type="ECO:0000256" key="2">
    <source>
        <dbReference type="ARBA" id="ARBA00023125"/>
    </source>
</evidence>
<dbReference type="GO" id="GO:0015074">
    <property type="term" value="P:DNA integration"/>
    <property type="evidence" value="ECO:0007669"/>
    <property type="project" value="InterPro"/>
</dbReference>
<dbReference type="EMBL" id="JAIRBC010000017">
    <property type="protein sequence ID" value="MCG2461513.1"/>
    <property type="molecule type" value="Genomic_DNA"/>
</dbReference>
<sequence length="409" mass="47053">MENSFSVLFYPKRSDVDKHGKAPIYVRIVVGGKRSESSIQRKILRDKWNSTAGKAFGNNTEMRELNRYMDGVRSNIYKIHSRLTEKGIKFTAKDIKDIYSGKVAKSKMLLEIFQDHNDQMESLVGKEFSAGTLQRYSACKKHLEAYIAFDYNQMDMALKEIDHKFITGLEYFLKTKKSCTHNTALKYIVNFKKIIRIAYANGWIEVDPFLHWKARWNNKEREFLTQAEIDAIVGKKFLPVRLEQVKDIFLFCCYTGLAYTDVEKLSDDDIVLGMDGKPWIKTRRRKTNTKSSIPLLPPAQAILEKYANHPQVLLKQKLLPVLSNQKSNAYLKEIADICGIHKNLTTHLARHTFATTITLSNGVPIESVSKMLGHTSIKTTQHYAKVLDRKIGVDMENLMVRYARKSKSN</sequence>
<proteinExistence type="inferred from homology"/>
<dbReference type="Proteomes" id="UP001200642">
    <property type="component" value="Unassembled WGS sequence"/>
</dbReference>
<protein>
    <submittedName>
        <fullName evidence="5">Site-specific integrase</fullName>
    </submittedName>
</protein>
<keyword evidence="2" id="KW-0238">DNA-binding</keyword>
<name>A0AAE3EV38_9FLAO</name>
<dbReference type="Pfam" id="PF17293">
    <property type="entry name" value="Arm-DNA-bind_5"/>
    <property type="match status" value="1"/>
</dbReference>
<evidence type="ECO:0000313" key="5">
    <source>
        <dbReference type="EMBL" id="MCG2461513.1"/>
    </source>
</evidence>
<dbReference type="PROSITE" id="PS51898">
    <property type="entry name" value="TYR_RECOMBINASE"/>
    <property type="match status" value="1"/>
</dbReference>
<dbReference type="Gene3D" id="1.10.150.130">
    <property type="match status" value="1"/>
</dbReference>
<accession>A0AAE3EV38</accession>
<organism evidence="5 6">
    <name type="scientific">Cerina litoralis</name>
    <dbReference type="NCBI Taxonomy" id="2874477"/>
    <lineage>
        <taxon>Bacteria</taxon>
        <taxon>Pseudomonadati</taxon>
        <taxon>Bacteroidota</taxon>
        <taxon>Flavobacteriia</taxon>
        <taxon>Flavobacteriales</taxon>
        <taxon>Flavobacteriaceae</taxon>
        <taxon>Cerina</taxon>
    </lineage>
</organism>
<dbReference type="InterPro" id="IPR025269">
    <property type="entry name" value="SAM-like_dom"/>
</dbReference>
<evidence type="ECO:0000313" key="6">
    <source>
        <dbReference type="Proteomes" id="UP001200642"/>
    </source>
</evidence>
<dbReference type="Gene3D" id="1.10.443.10">
    <property type="entry name" value="Intergrase catalytic core"/>
    <property type="match status" value="1"/>
</dbReference>
<dbReference type="AlphaFoldDB" id="A0AAE3EV38"/>
<reference evidence="5" key="1">
    <citation type="submission" date="2023-02" db="EMBL/GenBank/DDBJ databases">
        <title>Genome of Flavobacteriaceae gen. nov. sp. strain F89.</title>
        <authorList>
            <person name="Wang Y."/>
        </authorList>
    </citation>
    <scope>NUCLEOTIDE SEQUENCE</scope>
    <source>
        <strain evidence="5">F89</strain>
    </source>
</reference>
<dbReference type="Pfam" id="PF13102">
    <property type="entry name" value="Phage_int_SAM_5"/>
    <property type="match status" value="1"/>
</dbReference>
<dbReference type="PANTHER" id="PTHR30349">
    <property type="entry name" value="PHAGE INTEGRASE-RELATED"/>
    <property type="match status" value="1"/>
</dbReference>
<gene>
    <name evidence="5" type="ORF">K8352_12190</name>
</gene>
<dbReference type="GO" id="GO:0006310">
    <property type="term" value="P:DNA recombination"/>
    <property type="evidence" value="ECO:0007669"/>
    <property type="project" value="UniProtKB-KW"/>
</dbReference>
<dbReference type="InterPro" id="IPR013762">
    <property type="entry name" value="Integrase-like_cat_sf"/>
</dbReference>
<evidence type="ECO:0000259" key="4">
    <source>
        <dbReference type="PROSITE" id="PS51898"/>
    </source>
</evidence>
<dbReference type="PANTHER" id="PTHR30349:SF64">
    <property type="entry name" value="PROPHAGE INTEGRASE INTD-RELATED"/>
    <property type="match status" value="1"/>
</dbReference>
<dbReference type="SUPFAM" id="SSF56349">
    <property type="entry name" value="DNA breaking-rejoining enzymes"/>
    <property type="match status" value="1"/>
</dbReference>
<comment type="similarity">
    <text evidence="1">Belongs to the 'phage' integrase family.</text>
</comment>
<feature type="domain" description="Tyr recombinase" evidence="4">
    <location>
        <begin position="219"/>
        <end position="397"/>
    </location>
</feature>
<comment type="caution">
    <text evidence="5">The sequence shown here is derived from an EMBL/GenBank/DDBJ whole genome shotgun (WGS) entry which is preliminary data.</text>
</comment>